<evidence type="ECO:0000313" key="4">
    <source>
        <dbReference type="EMBL" id="GHH06799.1"/>
    </source>
</evidence>
<dbReference type="EMBL" id="BNAY01000001">
    <property type="protein sequence ID" value="GHH06799.1"/>
    <property type="molecule type" value="Genomic_DNA"/>
</dbReference>
<name>A0ABQ3L6C0_9PSEU</name>
<protein>
    <submittedName>
        <fullName evidence="4">HIT family protein</fullName>
    </submittedName>
</protein>
<feature type="domain" description="HIT" evidence="3">
    <location>
        <begin position="20"/>
        <end position="126"/>
    </location>
</feature>
<reference evidence="5" key="1">
    <citation type="journal article" date="2019" name="Int. J. Syst. Evol. Microbiol.">
        <title>The Global Catalogue of Microorganisms (GCM) 10K type strain sequencing project: providing services to taxonomists for standard genome sequencing and annotation.</title>
        <authorList>
            <consortium name="The Broad Institute Genomics Platform"/>
            <consortium name="The Broad Institute Genome Sequencing Center for Infectious Disease"/>
            <person name="Wu L."/>
            <person name="Ma J."/>
        </authorList>
    </citation>
    <scope>NUCLEOTIDE SEQUENCE [LARGE SCALE GENOMIC DNA]</scope>
    <source>
        <strain evidence="5">CGMCC 4.7683</strain>
    </source>
</reference>
<accession>A0ABQ3L6C0</accession>
<dbReference type="InterPro" id="IPR011146">
    <property type="entry name" value="HIT-like"/>
</dbReference>
<dbReference type="PROSITE" id="PS51084">
    <property type="entry name" value="HIT_2"/>
    <property type="match status" value="1"/>
</dbReference>
<feature type="short sequence motif" description="Histidine triad motif" evidence="1">
    <location>
        <begin position="111"/>
        <end position="115"/>
    </location>
</feature>
<dbReference type="Proteomes" id="UP000635387">
    <property type="component" value="Unassembled WGS sequence"/>
</dbReference>
<dbReference type="PANTHER" id="PTHR42997:SF1">
    <property type="entry name" value="AP-4-A PHOSPHORYLASE"/>
    <property type="match status" value="1"/>
</dbReference>
<evidence type="ECO:0000256" key="2">
    <source>
        <dbReference type="SAM" id="MobiDB-lite"/>
    </source>
</evidence>
<dbReference type="Gene3D" id="3.30.428.10">
    <property type="entry name" value="HIT-like"/>
    <property type="match status" value="1"/>
</dbReference>
<dbReference type="InterPro" id="IPR036265">
    <property type="entry name" value="HIT-like_sf"/>
</dbReference>
<evidence type="ECO:0000313" key="5">
    <source>
        <dbReference type="Proteomes" id="UP000635387"/>
    </source>
</evidence>
<dbReference type="SUPFAM" id="SSF54197">
    <property type="entry name" value="HIT-like"/>
    <property type="match status" value="1"/>
</dbReference>
<sequence length="145" mass="16351">MMEPALAANAEAEPVSGKCLFCQIHDPEVTKLMHDGKEIYVRWDNFPAAEGHVEVVPKRHVESFFDLTPSELTEAYELIKEARRTLDEKYQPDGYTIGVNERPAAGRTVDHLHIHLIPRHHGDVADPRGGIRHVLPGTNPDEWNS</sequence>
<comment type="caution">
    <text evidence="4">The sequence shown here is derived from an EMBL/GenBank/DDBJ whole genome shotgun (WGS) entry which is preliminary data.</text>
</comment>
<dbReference type="InterPro" id="IPR052908">
    <property type="entry name" value="AP-4-A_phosphorylase"/>
</dbReference>
<dbReference type="Pfam" id="PF01230">
    <property type="entry name" value="HIT"/>
    <property type="match status" value="1"/>
</dbReference>
<proteinExistence type="predicted"/>
<organism evidence="4 5">
    <name type="scientific">Amycolatopsis oliviviridis</name>
    <dbReference type="NCBI Taxonomy" id="1471590"/>
    <lineage>
        <taxon>Bacteria</taxon>
        <taxon>Bacillati</taxon>
        <taxon>Actinomycetota</taxon>
        <taxon>Actinomycetes</taxon>
        <taxon>Pseudonocardiales</taxon>
        <taxon>Pseudonocardiaceae</taxon>
        <taxon>Amycolatopsis</taxon>
    </lineage>
</organism>
<feature type="region of interest" description="Disordered" evidence="2">
    <location>
        <begin position="125"/>
        <end position="145"/>
    </location>
</feature>
<evidence type="ECO:0000259" key="3">
    <source>
        <dbReference type="PROSITE" id="PS51084"/>
    </source>
</evidence>
<gene>
    <name evidence="4" type="ORF">GCM10017790_12800</name>
</gene>
<evidence type="ECO:0000256" key="1">
    <source>
        <dbReference type="PROSITE-ProRule" id="PRU00464"/>
    </source>
</evidence>
<keyword evidence="5" id="KW-1185">Reference proteome</keyword>
<dbReference type="PANTHER" id="PTHR42997">
    <property type="entry name" value="HIT FAMILY HYDROLASE"/>
    <property type="match status" value="1"/>
</dbReference>